<evidence type="ECO:0000313" key="2">
    <source>
        <dbReference type="EMBL" id="KAK9792038.1"/>
    </source>
</evidence>
<dbReference type="Proteomes" id="UP001465755">
    <property type="component" value="Unassembled WGS sequence"/>
</dbReference>
<keyword evidence="3" id="KW-1185">Reference proteome</keyword>
<organism evidence="2 3">
    <name type="scientific">Symbiochloris irregularis</name>
    <dbReference type="NCBI Taxonomy" id="706552"/>
    <lineage>
        <taxon>Eukaryota</taxon>
        <taxon>Viridiplantae</taxon>
        <taxon>Chlorophyta</taxon>
        <taxon>core chlorophytes</taxon>
        <taxon>Trebouxiophyceae</taxon>
        <taxon>Trebouxiales</taxon>
        <taxon>Trebouxiaceae</taxon>
        <taxon>Symbiochloris</taxon>
    </lineage>
</organism>
<accession>A0AAW1NSQ3</accession>
<reference evidence="2 3" key="1">
    <citation type="journal article" date="2024" name="Nat. Commun.">
        <title>Phylogenomics reveals the evolutionary origins of lichenization in chlorophyte algae.</title>
        <authorList>
            <person name="Puginier C."/>
            <person name="Libourel C."/>
            <person name="Otte J."/>
            <person name="Skaloud P."/>
            <person name="Haon M."/>
            <person name="Grisel S."/>
            <person name="Petersen M."/>
            <person name="Berrin J.G."/>
            <person name="Delaux P.M."/>
            <person name="Dal Grande F."/>
            <person name="Keller J."/>
        </authorList>
    </citation>
    <scope>NUCLEOTIDE SEQUENCE [LARGE SCALE GENOMIC DNA]</scope>
    <source>
        <strain evidence="2 3">SAG 2036</strain>
    </source>
</reference>
<proteinExistence type="predicted"/>
<gene>
    <name evidence="2" type="ORF">WJX73_010213</name>
</gene>
<name>A0AAW1NSQ3_9CHLO</name>
<comment type="caution">
    <text evidence="2">The sequence shown here is derived from an EMBL/GenBank/DDBJ whole genome shotgun (WGS) entry which is preliminary data.</text>
</comment>
<feature type="signal peptide" evidence="1">
    <location>
        <begin position="1"/>
        <end position="23"/>
    </location>
</feature>
<sequence>MFKPAAVAAAFALICLAAADAQADNLGNYQAQSPCPNSFRPLGKNRPNGVPFFVTKNLFGQGEVDIGVAYGNAQNCNTSYLPLADFLSVTGNTNYFCGLGNLPPAGGVPPSDEPPYNLNFAVTSSFQPSSLNPFGREAGFGRRLQQNFGICGRGASFGNIISQYGAKPSSKFQGLYYSVNKGTGAAAGYTLFGIHSTVNAQCRSNVFIIDSFLLIETVIGPSNTQLFCQQNGLSSSG</sequence>
<evidence type="ECO:0000256" key="1">
    <source>
        <dbReference type="SAM" id="SignalP"/>
    </source>
</evidence>
<feature type="chain" id="PRO_5043373946" evidence="1">
    <location>
        <begin position="24"/>
        <end position="237"/>
    </location>
</feature>
<evidence type="ECO:0000313" key="3">
    <source>
        <dbReference type="Proteomes" id="UP001465755"/>
    </source>
</evidence>
<keyword evidence="1" id="KW-0732">Signal</keyword>
<protein>
    <submittedName>
        <fullName evidence="2">Uncharacterized protein</fullName>
    </submittedName>
</protein>
<dbReference type="EMBL" id="JALJOQ010000169">
    <property type="protein sequence ID" value="KAK9792038.1"/>
    <property type="molecule type" value="Genomic_DNA"/>
</dbReference>
<dbReference type="AlphaFoldDB" id="A0AAW1NSQ3"/>